<proteinExistence type="predicted"/>
<name>A0A8J1Y4J9_OWEFU</name>
<dbReference type="GO" id="GO:0005634">
    <property type="term" value="C:nucleus"/>
    <property type="evidence" value="ECO:0007669"/>
    <property type="project" value="UniProtKB-UniRule"/>
</dbReference>
<keyword evidence="2" id="KW-0539">Nucleus</keyword>
<gene>
    <name evidence="5" type="ORF">OFUS_LOCUS13830</name>
</gene>
<reference evidence="5" key="1">
    <citation type="submission" date="2022-03" db="EMBL/GenBank/DDBJ databases">
        <authorList>
            <person name="Martin C."/>
        </authorList>
    </citation>
    <scope>NUCLEOTIDE SEQUENCE</scope>
</reference>
<keyword evidence="1" id="KW-0238">DNA-binding</keyword>
<evidence type="ECO:0000256" key="2">
    <source>
        <dbReference type="ARBA" id="ARBA00023242"/>
    </source>
</evidence>
<feature type="region of interest" description="Disordered" evidence="4">
    <location>
        <begin position="78"/>
        <end position="106"/>
    </location>
</feature>
<feature type="compositionally biased region" description="Polar residues" evidence="4">
    <location>
        <begin position="24"/>
        <end position="37"/>
    </location>
</feature>
<dbReference type="PANTHER" id="PTHR46040">
    <property type="entry name" value="HIGH MOBILITY GROUP PROTEIN 2"/>
    <property type="match status" value="1"/>
</dbReference>
<evidence type="ECO:0000256" key="3">
    <source>
        <dbReference type="SAM" id="Coils"/>
    </source>
</evidence>
<dbReference type="Gene3D" id="1.10.30.10">
    <property type="entry name" value="High mobility group box domain"/>
    <property type="match status" value="1"/>
</dbReference>
<sequence>MDLGNLNFEGFDDDVSKESDDLTVDSTLSTSGGTNFTSSISNTRSSLSQPEIITDISQVQLLEQESQPPQEVTMQVIEPTGEKRRGGWPKGKKRKHKDSNAPKQPLTGYVRFLNDRREKLRSENPTIGFVELTRILAAEWSDLATDVKQGYLDEAEKDKERYLQELEAYHRTDAYKLFKKKQNMEKNQQKVMKEHSPNDLEATTNEDVNLTEVMGFDIPIFTEEFLEHNRSRETELRVLRKENTEYEEQNAILSKHIENLERACDKLEVESAQQRNNNLLLQQHLESLRNTLSTNFASVALPGTNETPLPSTIDSYMAHLHSIILDSPQENEGLIANVREIVGRLNFEGDKL</sequence>
<feature type="coiled-coil region" evidence="3">
    <location>
        <begin position="229"/>
        <end position="277"/>
    </location>
</feature>
<protein>
    <submittedName>
        <fullName evidence="5">Uncharacterized protein</fullName>
    </submittedName>
</protein>
<dbReference type="InterPro" id="IPR009071">
    <property type="entry name" value="HMG_box_dom"/>
</dbReference>
<dbReference type="InterPro" id="IPR036910">
    <property type="entry name" value="HMG_box_dom_sf"/>
</dbReference>
<comment type="caution">
    <text evidence="5">The sequence shown here is derived from an EMBL/GenBank/DDBJ whole genome shotgun (WGS) entry which is preliminary data.</text>
</comment>
<feature type="region of interest" description="Disordered" evidence="4">
    <location>
        <begin position="1"/>
        <end position="47"/>
    </location>
</feature>
<accession>A0A8J1Y4J9</accession>
<feature type="compositionally biased region" description="Low complexity" evidence="4">
    <location>
        <begin position="38"/>
        <end position="47"/>
    </location>
</feature>
<evidence type="ECO:0000256" key="4">
    <source>
        <dbReference type="SAM" id="MobiDB-lite"/>
    </source>
</evidence>
<feature type="compositionally biased region" description="Basic residues" evidence="4">
    <location>
        <begin position="86"/>
        <end position="97"/>
    </location>
</feature>
<dbReference type="EMBL" id="CAIIXF020000007">
    <property type="protein sequence ID" value="CAH1788267.1"/>
    <property type="molecule type" value="Genomic_DNA"/>
</dbReference>
<keyword evidence="6" id="KW-1185">Reference proteome</keyword>
<dbReference type="SMART" id="SM00398">
    <property type="entry name" value="HMG"/>
    <property type="match status" value="1"/>
</dbReference>
<evidence type="ECO:0000256" key="1">
    <source>
        <dbReference type="ARBA" id="ARBA00023125"/>
    </source>
</evidence>
<dbReference type="AlphaFoldDB" id="A0A8J1Y4J9"/>
<dbReference type="OrthoDB" id="3213154at2759"/>
<dbReference type="CDD" id="cd21980">
    <property type="entry name" value="HMG-box_HMG20"/>
    <property type="match status" value="1"/>
</dbReference>
<evidence type="ECO:0000313" key="5">
    <source>
        <dbReference type="EMBL" id="CAH1788267.1"/>
    </source>
</evidence>
<keyword evidence="3" id="KW-0175">Coiled coil</keyword>
<organism evidence="5 6">
    <name type="scientific">Owenia fusiformis</name>
    <name type="common">Polychaete worm</name>
    <dbReference type="NCBI Taxonomy" id="6347"/>
    <lineage>
        <taxon>Eukaryota</taxon>
        <taxon>Metazoa</taxon>
        <taxon>Spiralia</taxon>
        <taxon>Lophotrochozoa</taxon>
        <taxon>Annelida</taxon>
        <taxon>Polychaeta</taxon>
        <taxon>Sedentaria</taxon>
        <taxon>Canalipalpata</taxon>
        <taxon>Sabellida</taxon>
        <taxon>Oweniida</taxon>
        <taxon>Oweniidae</taxon>
        <taxon>Owenia</taxon>
    </lineage>
</organism>
<dbReference type="SUPFAM" id="SSF47095">
    <property type="entry name" value="HMG-box"/>
    <property type="match status" value="1"/>
</dbReference>
<dbReference type="GO" id="GO:0003677">
    <property type="term" value="F:DNA binding"/>
    <property type="evidence" value="ECO:0007669"/>
    <property type="project" value="UniProtKB-UniRule"/>
</dbReference>
<dbReference type="PANTHER" id="PTHR46040:SF3">
    <property type="entry name" value="HIGH MOBILITY GROUP PROTEIN 2"/>
    <property type="match status" value="1"/>
</dbReference>
<dbReference type="Proteomes" id="UP000749559">
    <property type="component" value="Unassembled WGS sequence"/>
</dbReference>
<evidence type="ECO:0000313" key="6">
    <source>
        <dbReference type="Proteomes" id="UP000749559"/>
    </source>
</evidence>
<dbReference type="InterPro" id="IPR051965">
    <property type="entry name" value="ChromReg_NeuronalGeneExpr"/>
</dbReference>
<dbReference type="Pfam" id="PF00505">
    <property type="entry name" value="HMG_box"/>
    <property type="match status" value="1"/>
</dbReference>
<dbReference type="GO" id="GO:0010468">
    <property type="term" value="P:regulation of gene expression"/>
    <property type="evidence" value="ECO:0007669"/>
    <property type="project" value="TreeGrafter"/>
</dbReference>
<dbReference type="PROSITE" id="PS50118">
    <property type="entry name" value="HMG_BOX_2"/>
    <property type="match status" value="1"/>
</dbReference>